<sequence>MDGNVGRMVSFNGTNWVTWKTKMEDLLFCKDLNGPIEGDSGKLEGMKDDEWKKLDRKAVGFIRQWIDDSVFHHVSTENSAHGLWTKLESLYDRKAAVNKAFLFRKLVNSKYKEGTPIAEHLNEIKSIVNQLAAMKITFDDELQALLLLSSLPESWETLVVTVSNSTPDGVVTMSQVTSSLLNEETRRKSSGSSHSEALVIENQGRGKSKKRAHEAGVQKTQVQGAEQRENSEKKQNDTAVVTDGELMIIRDDVSINLIGQETDWVIDSGASFHVTSRADFFTSYPQGDFGNVRMGNENVSKIVGMGDICLETNTGCKLLLRDVRHVPDIRLNLISAGKLDDEGYNNNFSDGKWKLSKGSLVVAKGNKTCSLYTVQAKICKGVVNTLENDSSTDLWHRRLGHMSEKGLQVLSKKELLAGIKGTPLKTCVHCFHGKQNRISFRRNIASRKSHVLDLIHSDVCGPLKVRTLGGALYFVTFIDDHSRKVWAYTLKTKDQVLDVFKHFQAKVERETGRQLKCVRSDNGGEYIGPFDQYCTNHGIRHEKTVKKTPQQNGVAERMNRTILERVRCLLSHSKLPRSFWGEAMRTAVDLINLSPSVPLNGDVPEKVWTGKEVSYDHLRVFGCRAFVHIPKDERSKLDPKAKQCIFIGYGHEEFGYRLYDPVDKKVVRSRDVVFLEDQTIEDIDKLESAESTEDDVEPEIEGEQSLQEPLPQTPLRRSTREKQPSRKYSSNEYVMISDQGEPKTYQEVLKHENKTEWLKAMKEEMKSLHENHTYDLVKPPKGKKILKNKWVFRRKNDGNSSQPRFKARLVVKGFDQRKGVDFDEIFSPVVKMSSIRTVLGIAASMNLEVEQLDVKTAFLHGDLEEEIYMEQPEGFIDKGNDQLVCKLKKSLYGLKQAPRQWYRKFDSFMTEHGYSRTTSDHCVFVKKYPDGNFIILLLYVDDMLIVGQDTSKISKLKSELSKSFAMKDLGPAKQILGIRIVRDRSHGLIWLSQENYVKKVLERFNMDKAKPVNCPLAGHFKLSSSQCPTSDEEKNEMQKIPYASAIGSLMYAMVCTRPDIAHAVGVVSRFLSNPGKKHWAAVKWILRYLQGTSKMSLCFGKGEPILDGFTDSDMAGDVDSRKSTSGYLITFARGAVTWQSRLQKCVALSTTEAEFIAITEACKELLWLKKFLQELGLKQERYVLHCDSQSAIHLSKNSSFHSRSKHIDVRYHWIHDVLNDKLLKLEKVHTDDNTSDMLTKALTKDKHEKCRLLAGMVESST</sequence>
<dbReference type="InterPro" id="IPR001584">
    <property type="entry name" value="Integrase_cat-core"/>
</dbReference>
<dbReference type="InterPro" id="IPR013103">
    <property type="entry name" value="RVT_2"/>
</dbReference>
<dbReference type="PROSITE" id="PS50994">
    <property type="entry name" value="INTEGRASE"/>
    <property type="match status" value="1"/>
</dbReference>
<dbReference type="InterPro" id="IPR012337">
    <property type="entry name" value="RNaseH-like_sf"/>
</dbReference>
<keyword evidence="4" id="KW-0378">Hydrolase</keyword>
<dbReference type="GO" id="GO:0015074">
    <property type="term" value="P:DNA integration"/>
    <property type="evidence" value="ECO:0007669"/>
    <property type="project" value="InterPro"/>
</dbReference>
<dbReference type="CDD" id="cd09272">
    <property type="entry name" value="RNase_HI_RT_Ty1"/>
    <property type="match status" value="1"/>
</dbReference>
<keyword evidence="2" id="KW-0479">Metal-binding</keyword>
<organism evidence="7 8">
    <name type="scientific">Vitis vinifera</name>
    <name type="common">Grape</name>
    <dbReference type="NCBI Taxonomy" id="29760"/>
    <lineage>
        <taxon>Eukaryota</taxon>
        <taxon>Viridiplantae</taxon>
        <taxon>Streptophyta</taxon>
        <taxon>Embryophyta</taxon>
        <taxon>Tracheophyta</taxon>
        <taxon>Spermatophyta</taxon>
        <taxon>Magnoliopsida</taxon>
        <taxon>eudicotyledons</taxon>
        <taxon>Gunneridae</taxon>
        <taxon>Pentapetalae</taxon>
        <taxon>rosids</taxon>
        <taxon>Vitales</taxon>
        <taxon>Vitaceae</taxon>
        <taxon>Viteae</taxon>
        <taxon>Vitis</taxon>
    </lineage>
</organism>
<proteinExistence type="predicted"/>
<dbReference type="InterPro" id="IPR039537">
    <property type="entry name" value="Retrotran_Ty1/copia-like"/>
</dbReference>
<feature type="domain" description="Integrase catalytic" evidence="6">
    <location>
        <begin position="444"/>
        <end position="612"/>
    </location>
</feature>
<dbReference type="GO" id="GO:0006508">
    <property type="term" value="P:proteolysis"/>
    <property type="evidence" value="ECO:0007669"/>
    <property type="project" value="UniProtKB-KW"/>
</dbReference>
<dbReference type="Pfam" id="PF07727">
    <property type="entry name" value="RVT_2"/>
    <property type="match status" value="1"/>
</dbReference>
<dbReference type="InterPro" id="IPR025724">
    <property type="entry name" value="GAG-pre-integrase_dom"/>
</dbReference>
<dbReference type="Proteomes" id="UP000288805">
    <property type="component" value="Unassembled WGS sequence"/>
</dbReference>
<dbReference type="EMBL" id="QGNW01000147">
    <property type="protein sequence ID" value="RVW91307.1"/>
    <property type="molecule type" value="Genomic_DNA"/>
</dbReference>
<dbReference type="SUPFAM" id="SSF53098">
    <property type="entry name" value="Ribonuclease H-like"/>
    <property type="match status" value="1"/>
</dbReference>
<accession>A0A438I3N7</accession>
<dbReference type="SUPFAM" id="SSF56672">
    <property type="entry name" value="DNA/RNA polymerases"/>
    <property type="match status" value="1"/>
</dbReference>
<evidence type="ECO:0000256" key="4">
    <source>
        <dbReference type="ARBA" id="ARBA00022801"/>
    </source>
</evidence>
<evidence type="ECO:0000256" key="3">
    <source>
        <dbReference type="ARBA" id="ARBA00022750"/>
    </source>
</evidence>
<dbReference type="PANTHER" id="PTHR42648">
    <property type="entry name" value="TRANSPOSASE, PUTATIVE-RELATED"/>
    <property type="match status" value="1"/>
</dbReference>
<comment type="caution">
    <text evidence="7">The sequence shown here is derived from an EMBL/GenBank/DDBJ whole genome shotgun (WGS) entry which is preliminary data.</text>
</comment>
<keyword evidence="1" id="KW-0645">Protease</keyword>
<dbReference type="InterPro" id="IPR043502">
    <property type="entry name" value="DNA/RNA_pol_sf"/>
</dbReference>
<dbReference type="Pfam" id="PF00665">
    <property type="entry name" value="rve"/>
    <property type="match status" value="1"/>
</dbReference>
<dbReference type="InterPro" id="IPR054722">
    <property type="entry name" value="PolX-like_BBD"/>
</dbReference>
<dbReference type="InterPro" id="IPR036397">
    <property type="entry name" value="RNaseH_sf"/>
</dbReference>
<dbReference type="GO" id="GO:0003676">
    <property type="term" value="F:nucleic acid binding"/>
    <property type="evidence" value="ECO:0007669"/>
    <property type="project" value="InterPro"/>
</dbReference>
<dbReference type="Gene3D" id="3.30.420.10">
    <property type="entry name" value="Ribonuclease H-like superfamily/Ribonuclease H"/>
    <property type="match status" value="1"/>
</dbReference>
<evidence type="ECO:0000256" key="2">
    <source>
        <dbReference type="ARBA" id="ARBA00022723"/>
    </source>
</evidence>
<feature type="region of interest" description="Disordered" evidence="5">
    <location>
        <begin position="181"/>
        <end position="238"/>
    </location>
</feature>
<name>A0A438I3N7_VITVI</name>
<gene>
    <name evidence="7" type="primary">POLX_1722</name>
    <name evidence="7" type="ORF">CK203_035486</name>
</gene>
<feature type="compositionally biased region" description="Basic and acidic residues" evidence="5">
    <location>
        <begin position="226"/>
        <end position="236"/>
    </location>
</feature>
<dbReference type="PANTHER" id="PTHR42648:SF28">
    <property type="entry name" value="TRANSPOSON-ENCODED PROTEIN WITH RIBONUCLEASE H-LIKE AND RETROVIRUS ZINC FINGER-LIKE DOMAINS"/>
    <property type="match status" value="1"/>
</dbReference>
<dbReference type="InterPro" id="IPR057670">
    <property type="entry name" value="SH3_retrovirus"/>
</dbReference>
<protein>
    <submittedName>
        <fullName evidence="7">Retrovirus-related Pol polyprotein from transposon TNT 1-94</fullName>
    </submittedName>
</protein>
<evidence type="ECO:0000313" key="7">
    <source>
        <dbReference type="EMBL" id="RVW91307.1"/>
    </source>
</evidence>
<feature type="region of interest" description="Disordered" evidence="5">
    <location>
        <begin position="684"/>
        <end position="735"/>
    </location>
</feature>
<feature type="compositionally biased region" description="Acidic residues" evidence="5">
    <location>
        <begin position="690"/>
        <end position="702"/>
    </location>
</feature>
<keyword evidence="3" id="KW-0064">Aspartyl protease</keyword>
<dbReference type="Pfam" id="PF22936">
    <property type="entry name" value="Pol_BBD"/>
    <property type="match status" value="1"/>
</dbReference>
<dbReference type="Pfam" id="PF14223">
    <property type="entry name" value="Retrotran_gag_2"/>
    <property type="match status" value="1"/>
</dbReference>
<dbReference type="Pfam" id="PF25597">
    <property type="entry name" value="SH3_retrovirus"/>
    <property type="match status" value="1"/>
</dbReference>
<evidence type="ECO:0000313" key="8">
    <source>
        <dbReference type="Proteomes" id="UP000288805"/>
    </source>
</evidence>
<reference evidence="7 8" key="1">
    <citation type="journal article" date="2018" name="PLoS Genet.">
        <title>Population sequencing reveals clonal diversity and ancestral inbreeding in the grapevine cultivar Chardonnay.</title>
        <authorList>
            <person name="Roach M.J."/>
            <person name="Johnson D.L."/>
            <person name="Bohlmann J."/>
            <person name="van Vuuren H.J."/>
            <person name="Jones S.J."/>
            <person name="Pretorius I.S."/>
            <person name="Schmidt S.A."/>
            <person name="Borneman A.R."/>
        </authorList>
    </citation>
    <scope>NUCLEOTIDE SEQUENCE [LARGE SCALE GENOMIC DNA]</scope>
    <source>
        <strain evidence="8">cv. Chardonnay</strain>
        <tissue evidence="7">Leaf</tissue>
    </source>
</reference>
<dbReference type="AlphaFoldDB" id="A0A438I3N7"/>
<dbReference type="GO" id="GO:0004190">
    <property type="term" value="F:aspartic-type endopeptidase activity"/>
    <property type="evidence" value="ECO:0007669"/>
    <property type="project" value="UniProtKB-KW"/>
</dbReference>
<dbReference type="Pfam" id="PF13976">
    <property type="entry name" value="gag_pre-integrs"/>
    <property type="match status" value="1"/>
</dbReference>
<dbReference type="GO" id="GO:0046872">
    <property type="term" value="F:metal ion binding"/>
    <property type="evidence" value="ECO:0007669"/>
    <property type="project" value="UniProtKB-KW"/>
</dbReference>
<evidence type="ECO:0000259" key="6">
    <source>
        <dbReference type="PROSITE" id="PS50994"/>
    </source>
</evidence>
<evidence type="ECO:0000256" key="5">
    <source>
        <dbReference type="SAM" id="MobiDB-lite"/>
    </source>
</evidence>
<evidence type="ECO:0000256" key="1">
    <source>
        <dbReference type="ARBA" id="ARBA00022670"/>
    </source>
</evidence>